<protein>
    <submittedName>
        <fullName evidence="4">Uncharacterized protein</fullName>
    </submittedName>
</protein>
<keyword evidence="2" id="KW-1133">Transmembrane helix</keyword>
<feature type="region of interest" description="Disordered" evidence="1">
    <location>
        <begin position="480"/>
        <end position="500"/>
    </location>
</feature>
<dbReference type="EMBL" id="CAJNDS010002070">
    <property type="protein sequence ID" value="CAE7304702.1"/>
    <property type="molecule type" value="Genomic_DNA"/>
</dbReference>
<keyword evidence="2" id="KW-0812">Transmembrane</keyword>
<evidence type="ECO:0000256" key="2">
    <source>
        <dbReference type="SAM" id="Phobius"/>
    </source>
</evidence>
<feature type="signal peptide" evidence="3">
    <location>
        <begin position="1"/>
        <end position="20"/>
    </location>
</feature>
<comment type="caution">
    <text evidence="4">The sequence shown here is derived from an EMBL/GenBank/DDBJ whole genome shotgun (WGS) entry which is preliminary data.</text>
</comment>
<feature type="compositionally biased region" description="Polar residues" evidence="1">
    <location>
        <begin position="623"/>
        <end position="642"/>
    </location>
</feature>
<dbReference type="OrthoDB" id="10022113at2759"/>
<dbReference type="SUPFAM" id="SSF69318">
    <property type="entry name" value="Integrin alpha N-terminal domain"/>
    <property type="match status" value="1"/>
</dbReference>
<keyword evidence="5" id="KW-1185">Reference proteome</keyword>
<dbReference type="InterPro" id="IPR013519">
    <property type="entry name" value="Int_alpha_beta-p"/>
</dbReference>
<feature type="chain" id="PRO_5032405086" evidence="3">
    <location>
        <begin position="21"/>
        <end position="726"/>
    </location>
</feature>
<feature type="compositionally biased region" description="Low complexity" evidence="1">
    <location>
        <begin position="595"/>
        <end position="618"/>
    </location>
</feature>
<evidence type="ECO:0000313" key="4">
    <source>
        <dbReference type="EMBL" id="CAE7304702.1"/>
    </source>
</evidence>
<reference evidence="4" key="1">
    <citation type="submission" date="2021-02" db="EMBL/GenBank/DDBJ databases">
        <authorList>
            <person name="Dougan E. K."/>
            <person name="Rhodes N."/>
            <person name="Thang M."/>
            <person name="Chan C."/>
        </authorList>
    </citation>
    <scope>NUCLEOTIDE SEQUENCE</scope>
</reference>
<evidence type="ECO:0000256" key="3">
    <source>
        <dbReference type="SAM" id="SignalP"/>
    </source>
</evidence>
<dbReference type="Gene3D" id="2.130.10.130">
    <property type="entry name" value="Integrin alpha, N-terminal"/>
    <property type="match status" value="3"/>
</dbReference>
<dbReference type="InterPro" id="IPR028994">
    <property type="entry name" value="Integrin_alpha_N"/>
</dbReference>
<dbReference type="SMART" id="SM00191">
    <property type="entry name" value="Int_alpha"/>
    <property type="match status" value="2"/>
</dbReference>
<proteinExistence type="predicted"/>
<keyword evidence="2" id="KW-0472">Membrane</keyword>
<keyword evidence="3" id="KW-0732">Signal</keyword>
<organism evidence="4 5">
    <name type="scientific">Symbiodinium natans</name>
    <dbReference type="NCBI Taxonomy" id="878477"/>
    <lineage>
        <taxon>Eukaryota</taxon>
        <taxon>Sar</taxon>
        <taxon>Alveolata</taxon>
        <taxon>Dinophyceae</taxon>
        <taxon>Suessiales</taxon>
        <taxon>Symbiodiniaceae</taxon>
        <taxon>Symbiodinium</taxon>
    </lineage>
</organism>
<accession>A0A812NFQ4</accession>
<sequence length="726" mass="74186">MAPVSVIALVAVAMAELASATDYPATWALANHGSVAAANVYAITTASNDDAKFPGTMSSGDVNGDGVNDFTYELPAGTLNVHFGGISADLDLDSITFSGSNGFSIVTGSNVDIWGTIAGDVNNDGFNDVLFFHQASGSVKIIFGKASGWSASYTVASMTWDGTDGIELTYTGQTKFGSNSFGGYTPQILTNFDINNDGIDDIAVNSAGTNNGGQVNIFFGKSSLSSVDGSTFDGSNGFSLADAANSRLGRGLAVGDINGDGIDDILASSRSDQPSLGAGCLYVLYGGGTYPALIADIYSHVDGSTGFRLCGGAANTYFADYFITAADFNGDSIADILFAGRGSQTGLYMLFGKTTFPASVTLPFASGEGVSFTGLSNPALVKPPNLGKFNDDQYDDIALGEGTNVYVVFGSASPGDTFDLTALSGTDGFKLTDSDSISMRFYSPIDMTGDGSTDLVPFTQGFTPSFTTITSPYVIVGNGPSTASGGSGGGSSTSSTSSSSTFTFTRTLSSSSTISSTMSSSASTTTSSSTGSSTSTVETSLTQTSSSTVTFTSTLSSSSTISSTISSSASTTTSSSTSMTASSVTETAASTLTISNSSNLSSTTENSVEETTTSQQETAPGETANQTTVEMVNLTTSEEGNSTAEGATTTAPEEESTIEFQGDSRAEDGGLEGWVILTIVLVVLIVIGVAVTLVICFAVMVYDKKQKENNANEQAQPGASDDDFRV</sequence>
<name>A0A812NFQ4_9DINO</name>
<evidence type="ECO:0000313" key="5">
    <source>
        <dbReference type="Proteomes" id="UP000604046"/>
    </source>
</evidence>
<evidence type="ECO:0000256" key="1">
    <source>
        <dbReference type="SAM" id="MobiDB-lite"/>
    </source>
</evidence>
<gene>
    <name evidence="4" type="ORF">SNAT2548_LOCUS16020</name>
</gene>
<dbReference type="AlphaFoldDB" id="A0A812NFQ4"/>
<feature type="region of interest" description="Disordered" evidence="1">
    <location>
        <begin position="595"/>
        <end position="657"/>
    </location>
</feature>
<dbReference type="Proteomes" id="UP000604046">
    <property type="component" value="Unassembled WGS sequence"/>
</dbReference>
<feature type="region of interest" description="Disordered" evidence="1">
    <location>
        <begin position="513"/>
        <end position="581"/>
    </location>
</feature>
<feature type="transmembrane region" description="Helical" evidence="2">
    <location>
        <begin position="674"/>
        <end position="702"/>
    </location>
</feature>